<dbReference type="EMBL" id="CBTN010000045">
    <property type="protein sequence ID" value="CDH57355.1"/>
    <property type="molecule type" value="Genomic_DNA"/>
</dbReference>
<reference evidence="3" key="1">
    <citation type="submission" date="2013-08" db="EMBL/GenBank/DDBJ databases">
        <title>Gene expansion shapes genome architecture in the human pathogen Lichtheimia corymbifera: an evolutionary genomics analysis in the ancient terrestrial Mucorales (Mucoromycotina).</title>
        <authorList>
            <person name="Schwartze V.U."/>
            <person name="Winter S."/>
            <person name="Shelest E."/>
            <person name="Marcet-Houben M."/>
            <person name="Horn F."/>
            <person name="Wehner S."/>
            <person name="Hoffmann K."/>
            <person name="Riege K."/>
            <person name="Sammeth M."/>
            <person name="Nowrousian M."/>
            <person name="Valiante V."/>
            <person name="Linde J."/>
            <person name="Jacobsen I.D."/>
            <person name="Marz M."/>
            <person name="Brakhage A.A."/>
            <person name="Gabaldon T."/>
            <person name="Bocker S."/>
            <person name="Voigt K."/>
        </authorList>
    </citation>
    <scope>NUCLEOTIDE SEQUENCE [LARGE SCALE GENOMIC DNA]</scope>
    <source>
        <strain evidence="3">FSU 9682</strain>
    </source>
</reference>
<organism evidence="3 4">
    <name type="scientific">Lichtheimia corymbifera JMRC:FSU:9682</name>
    <dbReference type="NCBI Taxonomy" id="1263082"/>
    <lineage>
        <taxon>Eukaryota</taxon>
        <taxon>Fungi</taxon>
        <taxon>Fungi incertae sedis</taxon>
        <taxon>Mucoromycota</taxon>
        <taxon>Mucoromycotina</taxon>
        <taxon>Mucoromycetes</taxon>
        <taxon>Mucorales</taxon>
        <taxon>Lichtheimiaceae</taxon>
        <taxon>Lichtheimia</taxon>
    </lineage>
</organism>
<feature type="domain" description="Serine hydrolase" evidence="2">
    <location>
        <begin position="5"/>
        <end position="224"/>
    </location>
</feature>
<dbReference type="FunFam" id="3.40.50.1820:FF:000073">
    <property type="entry name" value="esterase OVCA2 isoform X6"/>
    <property type="match status" value="1"/>
</dbReference>
<protein>
    <submittedName>
        <fullName evidence="3">Ovarian cancer-associated gene 2 proteinhomolog</fullName>
    </submittedName>
</protein>
<evidence type="ECO:0000313" key="4">
    <source>
        <dbReference type="Proteomes" id="UP000027586"/>
    </source>
</evidence>
<dbReference type="GO" id="GO:0016787">
    <property type="term" value="F:hydrolase activity"/>
    <property type="evidence" value="ECO:0007669"/>
    <property type="project" value="UniProtKB-KW"/>
</dbReference>
<dbReference type="SUPFAM" id="SSF53474">
    <property type="entry name" value="alpha/beta-Hydrolases"/>
    <property type="match status" value="1"/>
</dbReference>
<dbReference type="Pfam" id="PF03959">
    <property type="entry name" value="FSH1"/>
    <property type="match status" value="1"/>
</dbReference>
<name>A0A068S5U4_9FUNG</name>
<dbReference type="InterPro" id="IPR005645">
    <property type="entry name" value="FSH-like_dom"/>
</dbReference>
<comment type="caution">
    <text evidence="3">The sequence shown here is derived from an EMBL/GenBank/DDBJ whole genome shotgun (WGS) entry which is preliminary data.</text>
</comment>
<dbReference type="AlphaFoldDB" id="A0A068S5U4"/>
<evidence type="ECO:0000259" key="2">
    <source>
        <dbReference type="Pfam" id="PF03959"/>
    </source>
</evidence>
<keyword evidence="4" id="KW-1185">Reference proteome</keyword>
<sequence>MSTPSKLRILCLHGMVQNGTIFRKKTAVLRKKLDKIADLVYVTGPHLITDPKYTSEAAREAAADPNASEELKPYGWWFPISSYPNTEEGYYSGFKESVEYLKDILVKEGPFDGIFGFSQGACLAAAMAELLENRSLMPHLVSPEFEHPAFRFAIVAAGFKPDSQDATQSLFKGKIKTPSMHLVGEADTLIVPERMLALADVFEDPVIFKHPGGHLVPTNAASRNDILAFVSKFST</sequence>
<dbReference type="InterPro" id="IPR029058">
    <property type="entry name" value="AB_hydrolase_fold"/>
</dbReference>
<dbReference type="PANTHER" id="PTHR48070:SF6">
    <property type="entry name" value="ESTERASE OVCA2"/>
    <property type="match status" value="1"/>
</dbReference>
<dbReference type="Gene3D" id="3.40.50.1820">
    <property type="entry name" value="alpha/beta hydrolase"/>
    <property type="match status" value="1"/>
</dbReference>
<dbReference type="GO" id="GO:0005634">
    <property type="term" value="C:nucleus"/>
    <property type="evidence" value="ECO:0007669"/>
    <property type="project" value="TreeGrafter"/>
</dbReference>
<dbReference type="PANTHER" id="PTHR48070">
    <property type="entry name" value="ESTERASE OVCA2"/>
    <property type="match status" value="1"/>
</dbReference>
<gene>
    <name evidence="3" type="ORF">LCOR_08305.1</name>
</gene>
<dbReference type="VEuPathDB" id="FungiDB:LCOR_08305.1"/>
<proteinExistence type="predicted"/>
<dbReference type="GO" id="GO:0005737">
    <property type="term" value="C:cytoplasm"/>
    <property type="evidence" value="ECO:0007669"/>
    <property type="project" value="TreeGrafter"/>
</dbReference>
<dbReference type="STRING" id="1263082.A0A068S5U4"/>
<dbReference type="InterPro" id="IPR050593">
    <property type="entry name" value="LovG"/>
</dbReference>
<keyword evidence="1" id="KW-0378">Hydrolase</keyword>
<dbReference type="Proteomes" id="UP000027586">
    <property type="component" value="Unassembled WGS sequence"/>
</dbReference>
<evidence type="ECO:0000313" key="3">
    <source>
        <dbReference type="EMBL" id="CDH57355.1"/>
    </source>
</evidence>
<dbReference type="OrthoDB" id="414698at2759"/>
<accession>A0A068S5U4</accession>
<evidence type="ECO:0000256" key="1">
    <source>
        <dbReference type="ARBA" id="ARBA00022801"/>
    </source>
</evidence>